<dbReference type="OrthoDB" id="10253869at2759"/>
<dbReference type="InterPro" id="IPR005914">
    <property type="entry name" value="Acac_CoA_synth"/>
</dbReference>
<dbReference type="InterPro" id="IPR000873">
    <property type="entry name" value="AMP-dep_synth/lig_dom"/>
</dbReference>
<organism evidence="2 3">
    <name type="scientific">Thelonectria olida</name>
    <dbReference type="NCBI Taxonomy" id="1576542"/>
    <lineage>
        <taxon>Eukaryota</taxon>
        <taxon>Fungi</taxon>
        <taxon>Dikarya</taxon>
        <taxon>Ascomycota</taxon>
        <taxon>Pezizomycotina</taxon>
        <taxon>Sordariomycetes</taxon>
        <taxon>Hypocreomycetidae</taxon>
        <taxon>Hypocreales</taxon>
        <taxon>Nectriaceae</taxon>
        <taxon>Thelonectria</taxon>
    </lineage>
</organism>
<dbReference type="NCBIfam" id="TIGR01217">
    <property type="entry name" value="ac_ac_CoA_syn"/>
    <property type="match status" value="1"/>
</dbReference>
<gene>
    <name evidence="2" type="ORF">B0T10DRAFT_293278</name>
</gene>
<dbReference type="AlphaFoldDB" id="A0A9P8W8L9"/>
<dbReference type="InterPro" id="IPR020845">
    <property type="entry name" value="AMP-binding_CS"/>
</dbReference>
<protein>
    <recommendedName>
        <fullName evidence="1">AMP-dependent synthetase/ligase domain-containing protein</fullName>
    </recommendedName>
</protein>
<evidence type="ECO:0000259" key="1">
    <source>
        <dbReference type="Pfam" id="PF00501"/>
    </source>
</evidence>
<sequence>MELEKMPRKLWEHPNPKSTAMWAFMQEANTRFGLNMSTFEGLYEWSCAKRSDFYGLLWETQNWIHEGVYTQVVDESIPVSQLPRWFAGLRANWAENFLWTRPPGGAPGERGTMHKEDHQVAVTEVREGNTEVRDVTWGELRRRVAELAGALAARGVGRGDRVVCVGGHASETLVVFLATTWLGGVFSSSSTDMGVKGLLQRTVQINPKFVFFDDGALYNGRRIDLREKIEGMVEGMKGCDAFQSVVVIQRFDTPYGTSHINRAERLESFLSSSLSSPPPIARTEFQDPMIIYYSSGTTGTPKAIVHAVGPLLISLAKEGVLHRGMAPSDVSLQYTTTGWIMYLSSVGRCMLGGRAVFYDGSPFVPDVNLLLRIVAEQRVTHLGVSPRWLGELMKRGVVPRDVADLSSLVSVGSTGMVLKEQVFEWFYDTGFPPRAQLANFSGGTDIAGCFAIENPLTPVYAGGCQGPCLGTHIAIYPSSSADNDGTNEDSSPLAAVPDGTPGDLVATLAFPNVPVFLWSDSTPAPGAKYTSSYFARFPGVWAQGDFAAVHPQTRAVYILGRSDGVLNPSGIRFGSADIYGVVERWFAGEVVESLCVGQRRRQDGDERVFLFLLMREGVRLGEKGLEGRIREKIAGDLTKRHVPMYIFEVPDIPTTVNGKKVELPVKQIISGHAVKPSGTLLNPKSLDYFYRFQQVEEVVKQQEAKGVPSRL</sequence>
<keyword evidence="3" id="KW-1185">Reference proteome</keyword>
<dbReference type="InterPro" id="IPR045851">
    <property type="entry name" value="AMP-bd_C_sf"/>
</dbReference>
<dbReference type="Gene3D" id="3.30.300.30">
    <property type="match status" value="1"/>
</dbReference>
<dbReference type="EMBL" id="JAGPYM010000007">
    <property type="protein sequence ID" value="KAH6892329.1"/>
    <property type="molecule type" value="Genomic_DNA"/>
</dbReference>
<feature type="domain" description="AMP-dependent synthetase/ligase" evidence="1">
    <location>
        <begin position="121"/>
        <end position="475"/>
    </location>
</feature>
<dbReference type="PANTHER" id="PTHR42921:SF4">
    <property type="entry name" value="ACETOACETYL-COA SYNTHASE (AFU_ORTHOLOGUE AFUA_8G04770)"/>
    <property type="match status" value="1"/>
</dbReference>
<name>A0A9P8W8L9_9HYPO</name>
<dbReference type="Gene3D" id="3.40.50.12780">
    <property type="entry name" value="N-terminal domain of ligase-like"/>
    <property type="match status" value="1"/>
</dbReference>
<evidence type="ECO:0000313" key="3">
    <source>
        <dbReference type="Proteomes" id="UP000777438"/>
    </source>
</evidence>
<proteinExistence type="predicted"/>
<reference evidence="2 3" key="1">
    <citation type="journal article" date="2021" name="Nat. Commun.">
        <title>Genetic determinants of endophytism in the Arabidopsis root mycobiome.</title>
        <authorList>
            <person name="Mesny F."/>
            <person name="Miyauchi S."/>
            <person name="Thiergart T."/>
            <person name="Pickel B."/>
            <person name="Atanasova L."/>
            <person name="Karlsson M."/>
            <person name="Huettel B."/>
            <person name="Barry K.W."/>
            <person name="Haridas S."/>
            <person name="Chen C."/>
            <person name="Bauer D."/>
            <person name="Andreopoulos W."/>
            <person name="Pangilinan J."/>
            <person name="LaButti K."/>
            <person name="Riley R."/>
            <person name="Lipzen A."/>
            <person name="Clum A."/>
            <person name="Drula E."/>
            <person name="Henrissat B."/>
            <person name="Kohler A."/>
            <person name="Grigoriev I.V."/>
            <person name="Martin F.M."/>
            <person name="Hacquard S."/>
        </authorList>
    </citation>
    <scope>NUCLEOTIDE SEQUENCE [LARGE SCALE GENOMIC DNA]</scope>
    <source>
        <strain evidence="2 3">MPI-CAGE-CH-0241</strain>
    </source>
</reference>
<dbReference type="GO" id="GO:0006629">
    <property type="term" value="P:lipid metabolic process"/>
    <property type="evidence" value="ECO:0007669"/>
    <property type="project" value="InterPro"/>
</dbReference>
<dbReference type="GO" id="GO:0030729">
    <property type="term" value="F:acetoacetate-CoA ligase activity"/>
    <property type="evidence" value="ECO:0007669"/>
    <property type="project" value="InterPro"/>
</dbReference>
<dbReference type="Proteomes" id="UP000777438">
    <property type="component" value="Unassembled WGS sequence"/>
</dbReference>
<comment type="caution">
    <text evidence="2">The sequence shown here is derived from an EMBL/GenBank/DDBJ whole genome shotgun (WGS) entry which is preliminary data.</text>
</comment>
<dbReference type="PROSITE" id="PS00455">
    <property type="entry name" value="AMP_BINDING"/>
    <property type="match status" value="1"/>
</dbReference>
<dbReference type="SUPFAM" id="SSF56801">
    <property type="entry name" value="Acetyl-CoA synthetase-like"/>
    <property type="match status" value="1"/>
</dbReference>
<dbReference type="InterPro" id="IPR042099">
    <property type="entry name" value="ANL_N_sf"/>
</dbReference>
<dbReference type="PANTHER" id="PTHR42921">
    <property type="entry name" value="ACETOACETYL-COA SYNTHETASE"/>
    <property type="match status" value="1"/>
</dbReference>
<evidence type="ECO:0000313" key="2">
    <source>
        <dbReference type="EMBL" id="KAH6892329.1"/>
    </source>
</evidence>
<dbReference type="Pfam" id="PF00501">
    <property type="entry name" value="AMP-binding"/>
    <property type="match status" value="1"/>
</dbReference>
<accession>A0A9P8W8L9</accession>